<evidence type="ECO:0000256" key="3">
    <source>
        <dbReference type="ARBA" id="ARBA00013178"/>
    </source>
</evidence>
<name>A0A9W8YR37_9PEZI</name>
<evidence type="ECO:0000256" key="7">
    <source>
        <dbReference type="ARBA" id="ARBA00023002"/>
    </source>
</evidence>
<gene>
    <name evidence="11" type="ORF">N0V93_004450</name>
</gene>
<dbReference type="PANTHER" id="PTHR11771">
    <property type="entry name" value="LIPOXYGENASE"/>
    <property type="match status" value="1"/>
</dbReference>
<evidence type="ECO:0000256" key="6">
    <source>
        <dbReference type="ARBA" id="ARBA00022964"/>
    </source>
</evidence>
<proteinExistence type="predicted"/>
<evidence type="ECO:0000256" key="9">
    <source>
        <dbReference type="SAM" id="SignalP"/>
    </source>
</evidence>
<dbReference type="GO" id="GO:0034440">
    <property type="term" value="P:lipid oxidation"/>
    <property type="evidence" value="ECO:0007669"/>
    <property type="project" value="InterPro"/>
</dbReference>
<dbReference type="AlphaFoldDB" id="A0A9W8YR37"/>
<comment type="cofactor">
    <cofactor evidence="2">
        <name>Mn(2+)</name>
        <dbReference type="ChEBI" id="CHEBI:29035"/>
    </cofactor>
</comment>
<sequence length="587" mass="63507">MTFHRWTNVVAVISLLRTYAAAAYTLPQDSSDPLDRAAAILTTQLGFTYGAAVAGGPYYPSGALGTVKAAADQAAIQLEVLPETALSATDTAAATAGALVDKYDGLKTVNDYTLLYNGEWTSTLPKGPVPGILTNYTQDLLFSMERLSNSPYAVRRLNPSVDTLAFDVDESVAQLISGSTLQGLLDAGRLFYVDHSAQGDLARVAGRYAPACDAYFYISETSGEFLPLAIRTGVGANLIYTPQDEAADWLLAKMMFSINDSWFVDWFHLASTHEVVQIVWMAAIRTLSVEHPVYALLNRLTYQVFAIQPIAASILFNTGGTVDQIFGYTGAAAQDYTTNLYFNGGAGNFEANYFLTNLQNRGLINSTFGPELTHFPFYEDASTIYTAIKGFMTTFVESYYSSASVLQADTEIQAWAKEANGAANISGFPESILTTETLVDILTQMAHLVSTAHHTSNTNDLLSLTGTLPLHPAAFYQPLPTTKGNTSVVDFLPPLDKCVEQLAFSALFARPLLVNTSRSLLHMFDDPVLLAGLNADTAAAAVTFQTSMQRFSEEVGARGFDDQGLSQGMPFVWQTLDPNVAPYSITT</sequence>
<dbReference type="GO" id="GO:0046872">
    <property type="term" value="F:metal ion binding"/>
    <property type="evidence" value="ECO:0007669"/>
    <property type="project" value="UniProtKB-KW"/>
</dbReference>
<dbReference type="GO" id="GO:0050584">
    <property type="term" value="F:linoleate 11-lipoxygenase activity"/>
    <property type="evidence" value="ECO:0007669"/>
    <property type="project" value="UniProtKB-EC"/>
</dbReference>
<evidence type="ECO:0000256" key="5">
    <source>
        <dbReference type="ARBA" id="ARBA00022723"/>
    </source>
</evidence>
<keyword evidence="12" id="KW-1185">Reference proteome</keyword>
<keyword evidence="6" id="KW-0223">Dioxygenase</keyword>
<dbReference type="Proteomes" id="UP001140453">
    <property type="component" value="Unassembled WGS sequence"/>
</dbReference>
<dbReference type="SUPFAM" id="SSF48484">
    <property type="entry name" value="Lipoxigenase"/>
    <property type="match status" value="1"/>
</dbReference>
<dbReference type="Gene3D" id="1.20.245.10">
    <property type="entry name" value="Lipoxygenase-1, Domain 5"/>
    <property type="match status" value="1"/>
</dbReference>
<protein>
    <recommendedName>
        <fullName evidence="4">Manganese lipoxygenase</fullName>
        <ecNumber evidence="3">1.13.11.45</ecNumber>
    </recommendedName>
</protein>
<dbReference type="InterPro" id="IPR000907">
    <property type="entry name" value="LipOase"/>
</dbReference>
<evidence type="ECO:0000313" key="12">
    <source>
        <dbReference type="Proteomes" id="UP001140453"/>
    </source>
</evidence>
<dbReference type="GO" id="GO:0043651">
    <property type="term" value="P:linoleic acid metabolic process"/>
    <property type="evidence" value="ECO:0007669"/>
    <property type="project" value="UniProtKB-ARBA"/>
</dbReference>
<evidence type="ECO:0000313" key="11">
    <source>
        <dbReference type="EMBL" id="KAJ4390851.1"/>
    </source>
</evidence>
<evidence type="ECO:0000256" key="2">
    <source>
        <dbReference type="ARBA" id="ARBA00001936"/>
    </source>
</evidence>
<evidence type="ECO:0000256" key="8">
    <source>
        <dbReference type="ARBA" id="ARBA00023211"/>
    </source>
</evidence>
<dbReference type="InterPro" id="IPR036226">
    <property type="entry name" value="LipOase_C_sf"/>
</dbReference>
<organism evidence="11 12">
    <name type="scientific">Gnomoniopsis smithogilvyi</name>
    <dbReference type="NCBI Taxonomy" id="1191159"/>
    <lineage>
        <taxon>Eukaryota</taxon>
        <taxon>Fungi</taxon>
        <taxon>Dikarya</taxon>
        <taxon>Ascomycota</taxon>
        <taxon>Pezizomycotina</taxon>
        <taxon>Sordariomycetes</taxon>
        <taxon>Sordariomycetidae</taxon>
        <taxon>Diaporthales</taxon>
        <taxon>Gnomoniaceae</taxon>
        <taxon>Gnomoniopsis</taxon>
    </lineage>
</organism>
<comment type="catalytic activity">
    <reaction evidence="1">
        <text>(9Z,12Z)-octadecadienoate + O2 = (11S)-hydroperoxy-(9Z,12Z)-octadecadienoate</text>
        <dbReference type="Rhea" id="RHEA:18993"/>
        <dbReference type="ChEBI" id="CHEBI:15379"/>
        <dbReference type="ChEBI" id="CHEBI:30245"/>
        <dbReference type="ChEBI" id="CHEBI:57467"/>
        <dbReference type="EC" id="1.13.11.45"/>
    </reaction>
</comment>
<dbReference type="InterPro" id="IPR013819">
    <property type="entry name" value="LipOase_C"/>
</dbReference>
<dbReference type="EC" id="1.13.11.45" evidence="3"/>
<evidence type="ECO:0000256" key="1">
    <source>
        <dbReference type="ARBA" id="ARBA00000366"/>
    </source>
</evidence>
<evidence type="ECO:0000259" key="10">
    <source>
        <dbReference type="PROSITE" id="PS51393"/>
    </source>
</evidence>
<feature type="signal peptide" evidence="9">
    <location>
        <begin position="1"/>
        <end position="22"/>
    </location>
</feature>
<dbReference type="PROSITE" id="PS51393">
    <property type="entry name" value="LIPOXYGENASE_3"/>
    <property type="match status" value="1"/>
</dbReference>
<feature type="domain" description="Lipoxygenase" evidence="10">
    <location>
        <begin position="98"/>
        <end position="587"/>
    </location>
</feature>
<keyword evidence="9" id="KW-0732">Signal</keyword>
<feature type="chain" id="PRO_5040899034" description="Manganese lipoxygenase" evidence="9">
    <location>
        <begin position="23"/>
        <end position="587"/>
    </location>
</feature>
<evidence type="ECO:0000256" key="4">
    <source>
        <dbReference type="ARBA" id="ARBA00021175"/>
    </source>
</evidence>
<keyword evidence="5" id="KW-0479">Metal-binding</keyword>
<keyword evidence="8" id="KW-0464">Manganese</keyword>
<dbReference type="Pfam" id="PF00305">
    <property type="entry name" value="Lipoxygenase"/>
    <property type="match status" value="1"/>
</dbReference>
<keyword evidence="7" id="KW-0560">Oxidoreductase</keyword>
<dbReference type="Gene3D" id="3.10.450.60">
    <property type="match status" value="1"/>
</dbReference>
<comment type="caution">
    <text evidence="11">The sequence shown here is derived from an EMBL/GenBank/DDBJ whole genome shotgun (WGS) entry which is preliminary data.</text>
</comment>
<accession>A0A9W8YR37</accession>
<dbReference type="OrthoDB" id="407298at2759"/>
<dbReference type="EMBL" id="JAPEVB010000003">
    <property type="protein sequence ID" value="KAJ4390851.1"/>
    <property type="molecule type" value="Genomic_DNA"/>
</dbReference>
<reference evidence="11" key="1">
    <citation type="submission" date="2022-10" db="EMBL/GenBank/DDBJ databases">
        <title>Tapping the CABI collections for fungal endophytes: first genome assemblies for Collariella, Neodidymelliopsis, Ascochyta clinopodiicola, Didymella pomorum, Didymosphaeria variabile, Neocosmospora piperis and Neocucurbitaria cava.</title>
        <authorList>
            <person name="Hill R."/>
        </authorList>
    </citation>
    <scope>NUCLEOTIDE SEQUENCE</scope>
    <source>
        <strain evidence="11">IMI 355082</strain>
    </source>
</reference>